<organism evidence="1 2">
    <name type="scientific">Agaribacter marinus</name>
    <dbReference type="NCBI Taxonomy" id="1431249"/>
    <lineage>
        <taxon>Bacteria</taxon>
        <taxon>Pseudomonadati</taxon>
        <taxon>Pseudomonadota</taxon>
        <taxon>Gammaproteobacteria</taxon>
        <taxon>Alteromonadales</taxon>
        <taxon>Alteromonadaceae</taxon>
        <taxon>Agaribacter</taxon>
    </lineage>
</organism>
<proteinExistence type="predicted"/>
<evidence type="ECO:0000313" key="2">
    <source>
        <dbReference type="Proteomes" id="UP001156601"/>
    </source>
</evidence>
<dbReference type="RefSeq" id="WP_284219031.1">
    <property type="nucleotide sequence ID" value="NZ_BSOT01000011.1"/>
</dbReference>
<comment type="caution">
    <text evidence="1">The sequence shown here is derived from an EMBL/GenBank/DDBJ whole genome shotgun (WGS) entry which is preliminary data.</text>
</comment>
<dbReference type="Proteomes" id="UP001156601">
    <property type="component" value="Unassembled WGS sequence"/>
</dbReference>
<keyword evidence="2" id="KW-1185">Reference proteome</keyword>
<dbReference type="EMBL" id="BSOT01000011">
    <property type="protein sequence ID" value="GLR72620.1"/>
    <property type="molecule type" value="Genomic_DNA"/>
</dbReference>
<sequence length="426" mass="47006">MRKIIRYILLSTFLLVALLLALLLELSPDVTEQSSTQIDNAETVNTLLQDVRFVFRKRYNSHTLDVSEMQANSLAGFIQRAKNQAAANISYDKRQFTISISYKIFDTLIDVFVNVHVVVNEGSGVDVDTVRVGALNLPGNWVLSMAELAANRYTKTKVASTAIESIDKIDLEGNILTLSLNPLDGLLRDIKNIETGTLDDNSQLLKIRVAHYLRMLDGMYVNASGVGTYSLNTLLVPLMIEAQAMSNLVGGSATLENEAVLLALSIYAGHRRFATIVGNLDFAIEKIPQARRKPSLANRQDLSQHFIFSAAIKLLSEQGISIAVGEFKELMDRGQGGSGYSFVDLAADMAGAQFAALAVSPETAERVQQIVISVNRENAFFPAIDNLEEGMSKNEFAIKYKQVDSKEYLAVVSMIDKRLHSLPLYY</sequence>
<accession>A0AA37WM99</accession>
<protein>
    <submittedName>
        <fullName evidence="1">Uncharacterized protein</fullName>
    </submittedName>
</protein>
<name>A0AA37WM99_9ALTE</name>
<reference evidence="1" key="1">
    <citation type="journal article" date="2014" name="Int. J. Syst. Evol. Microbiol.">
        <title>Complete genome sequence of Corynebacterium casei LMG S-19264T (=DSM 44701T), isolated from a smear-ripened cheese.</title>
        <authorList>
            <consortium name="US DOE Joint Genome Institute (JGI-PGF)"/>
            <person name="Walter F."/>
            <person name="Albersmeier A."/>
            <person name="Kalinowski J."/>
            <person name="Ruckert C."/>
        </authorList>
    </citation>
    <scope>NUCLEOTIDE SEQUENCE</scope>
    <source>
        <strain evidence="1">NBRC 110023</strain>
    </source>
</reference>
<gene>
    <name evidence="1" type="ORF">GCM10007852_35280</name>
</gene>
<reference evidence="1" key="2">
    <citation type="submission" date="2023-01" db="EMBL/GenBank/DDBJ databases">
        <title>Draft genome sequence of Agaribacter marinus strain NBRC 110023.</title>
        <authorList>
            <person name="Sun Q."/>
            <person name="Mori K."/>
        </authorList>
    </citation>
    <scope>NUCLEOTIDE SEQUENCE</scope>
    <source>
        <strain evidence="1">NBRC 110023</strain>
    </source>
</reference>
<evidence type="ECO:0000313" key="1">
    <source>
        <dbReference type="EMBL" id="GLR72620.1"/>
    </source>
</evidence>
<dbReference type="AlphaFoldDB" id="A0AA37WM99"/>